<evidence type="ECO:0000256" key="4">
    <source>
        <dbReference type="ARBA" id="ARBA00022679"/>
    </source>
</evidence>
<evidence type="ECO:0000256" key="9">
    <source>
        <dbReference type="SAM" id="Phobius"/>
    </source>
</evidence>
<gene>
    <name evidence="11" type="ORF">NK118_03290</name>
</gene>
<evidence type="ECO:0000313" key="11">
    <source>
        <dbReference type="EMBL" id="MCP1109271.1"/>
    </source>
</evidence>
<dbReference type="PANTHER" id="PTHR24421">
    <property type="entry name" value="NITRATE/NITRITE SENSOR PROTEIN NARX-RELATED"/>
    <property type="match status" value="1"/>
</dbReference>
<accession>A0ABT1EEY9</accession>
<evidence type="ECO:0000256" key="1">
    <source>
        <dbReference type="ARBA" id="ARBA00000085"/>
    </source>
</evidence>
<feature type="domain" description="Signal transduction histidine kinase subgroup 3 dimerisation and phosphoacceptor" evidence="10">
    <location>
        <begin position="169"/>
        <end position="231"/>
    </location>
</feature>
<proteinExistence type="predicted"/>
<protein>
    <recommendedName>
        <fullName evidence="2">histidine kinase</fullName>
        <ecNumber evidence="2">2.7.13.3</ecNumber>
    </recommendedName>
</protein>
<reference evidence="11 12" key="1">
    <citation type="journal article" date="2022" name="Genome Biol. Evol.">
        <title>Host diet, physiology and behaviors set the stage for Lachnospiraceae cladogenesis.</title>
        <authorList>
            <person name="Vera-Ponce De Leon A."/>
            <person name="Schneider M."/>
            <person name="Jahnes B.C."/>
            <person name="Sadowski V."/>
            <person name="Camuy-Velez L.A."/>
            <person name="Duan J."/>
            <person name="Sabree Z.L."/>
        </authorList>
    </citation>
    <scope>NUCLEOTIDE SEQUENCE [LARGE SCALE GENOMIC DNA]</scope>
    <source>
        <strain evidence="11 12">PAL227</strain>
    </source>
</reference>
<evidence type="ECO:0000256" key="7">
    <source>
        <dbReference type="ARBA" id="ARBA00022840"/>
    </source>
</evidence>
<sequence>MMIIIELGILFIYCLGSLFFTRISASFLVALLLQITYSCLGQYRQDKSFAILSTIIYGVFSLFLPEALLFLPLLIYNLVTKEQLLLTGPFVLLFFYFWHDTGIFPMIFTGFGVLLSLFICYQKRQMQDLQERYYKERDEGRERELLLEQKNQALSTGQDAEIVMATLTERNRIAREIHDNVGHLLSRGILMTQALKVSEKDSQQTEALEALGETLTEAMNSVRSSVHDLHEDFLDLDIAVRELVKDFTFCPVTLEIGNHGHIPRDVKYGFLTSIKEGLNNIIRHSKATEARIIIQEHPGLYQLIISDNGPVINDDEEKGIGLLNMEERVRNLKGTLRILRAEGFQIQIAIPK</sequence>
<evidence type="ECO:0000256" key="8">
    <source>
        <dbReference type="ARBA" id="ARBA00023012"/>
    </source>
</evidence>
<organism evidence="11 12">
    <name type="scientific">Ohessyouella blattaphilus</name>
    <dbReference type="NCBI Taxonomy" id="2949333"/>
    <lineage>
        <taxon>Bacteria</taxon>
        <taxon>Bacillati</taxon>
        <taxon>Bacillota</taxon>
        <taxon>Clostridia</taxon>
        <taxon>Lachnospirales</taxon>
        <taxon>Lachnospiraceae</taxon>
        <taxon>Ohessyouella</taxon>
    </lineage>
</organism>
<name>A0ABT1EEY9_9FIRM</name>
<dbReference type="InterPro" id="IPR050482">
    <property type="entry name" value="Sensor_HK_TwoCompSys"/>
</dbReference>
<feature type="transmembrane region" description="Helical" evidence="9">
    <location>
        <begin position="55"/>
        <end position="76"/>
    </location>
</feature>
<keyword evidence="5" id="KW-0547">Nucleotide-binding</keyword>
<dbReference type="Gene3D" id="1.20.5.1930">
    <property type="match status" value="1"/>
</dbReference>
<dbReference type="EMBL" id="JAMZFV010000002">
    <property type="protein sequence ID" value="MCP1109271.1"/>
    <property type="molecule type" value="Genomic_DNA"/>
</dbReference>
<dbReference type="EC" id="2.7.13.3" evidence="2"/>
<keyword evidence="7" id="KW-0067">ATP-binding</keyword>
<dbReference type="InterPro" id="IPR036890">
    <property type="entry name" value="HATPase_C_sf"/>
</dbReference>
<comment type="caution">
    <text evidence="11">The sequence shown here is derived from an EMBL/GenBank/DDBJ whole genome shotgun (WGS) entry which is preliminary data.</text>
</comment>
<feature type="transmembrane region" description="Helical" evidence="9">
    <location>
        <begin position="83"/>
        <end position="98"/>
    </location>
</feature>
<dbReference type="GO" id="GO:0016301">
    <property type="term" value="F:kinase activity"/>
    <property type="evidence" value="ECO:0007669"/>
    <property type="project" value="UniProtKB-KW"/>
</dbReference>
<dbReference type="RefSeq" id="WP_262068173.1">
    <property type="nucleotide sequence ID" value="NZ_JAMXOC010000002.1"/>
</dbReference>
<keyword evidence="9" id="KW-0812">Transmembrane</keyword>
<dbReference type="PANTHER" id="PTHR24421:SF10">
    <property type="entry name" value="NITRATE_NITRITE SENSOR PROTEIN NARQ"/>
    <property type="match status" value="1"/>
</dbReference>
<dbReference type="InterPro" id="IPR011712">
    <property type="entry name" value="Sig_transdc_His_kin_sub3_dim/P"/>
</dbReference>
<keyword evidence="3" id="KW-0597">Phosphoprotein</keyword>
<keyword evidence="4" id="KW-0808">Transferase</keyword>
<keyword evidence="9" id="KW-0472">Membrane</keyword>
<keyword evidence="9" id="KW-1133">Transmembrane helix</keyword>
<evidence type="ECO:0000256" key="2">
    <source>
        <dbReference type="ARBA" id="ARBA00012438"/>
    </source>
</evidence>
<dbReference type="Gene3D" id="3.30.565.10">
    <property type="entry name" value="Histidine kinase-like ATPase, C-terminal domain"/>
    <property type="match status" value="1"/>
</dbReference>
<feature type="transmembrane region" description="Helical" evidence="9">
    <location>
        <begin position="104"/>
        <end position="121"/>
    </location>
</feature>
<dbReference type="Proteomes" id="UP001523565">
    <property type="component" value="Unassembled WGS sequence"/>
</dbReference>
<feature type="transmembrane region" description="Helical" evidence="9">
    <location>
        <begin position="7"/>
        <end position="35"/>
    </location>
</feature>
<keyword evidence="6 11" id="KW-0418">Kinase</keyword>
<evidence type="ECO:0000256" key="6">
    <source>
        <dbReference type="ARBA" id="ARBA00022777"/>
    </source>
</evidence>
<dbReference type="SUPFAM" id="SSF55874">
    <property type="entry name" value="ATPase domain of HSP90 chaperone/DNA topoisomerase II/histidine kinase"/>
    <property type="match status" value="1"/>
</dbReference>
<evidence type="ECO:0000259" key="10">
    <source>
        <dbReference type="Pfam" id="PF07730"/>
    </source>
</evidence>
<evidence type="ECO:0000256" key="3">
    <source>
        <dbReference type="ARBA" id="ARBA00022553"/>
    </source>
</evidence>
<comment type="catalytic activity">
    <reaction evidence="1">
        <text>ATP + protein L-histidine = ADP + protein N-phospho-L-histidine.</text>
        <dbReference type="EC" id="2.7.13.3"/>
    </reaction>
</comment>
<evidence type="ECO:0000256" key="5">
    <source>
        <dbReference type="ARBA" id="ARBA00022741"/>
    </source>
</evidence>
<keyword evidence="12" id="KW-1185">Reference proteome</keyword>
<keyword evidence="8" id="KW-0902">Two-component regulatory system</keyword>
<evidence type="ECO:0000313" key="12">
    <source>
        <dbReference type="Proteomes" id="UP001523565"/>
    </source>
</evidence>
<dbReference type="CDD" id="cd16917">
    <property type="entry name" value="HATPase_UhpB-NarQ-NarX-like"/>
    <property type="match status" value="1"/>
</dbReference>
<dbReference type="Pfam" id="PF07730">
    <property type="entry name" value="HisKA_3"/>
    <property type="match status" value="1"/>
</dbReference>